<protein>
    <submittedName>
        <fullName evidence="2">Integrase</fullName>
    </submittedName>
</protein>
<proteinExistence type="predicted"/>
<dbReference type="InterPro" id="IPR011010">
    <property type="entry name" value="DNA_brk_join_enz"/>
</dbReference>
<dbReference type="AlphaFoldDB" id="A0A0D6B6V7"/>
<reference evidence="2 3" key="1">
    <citation type="submission" date="2015-02" db="EMBL/GenBank/DDBJ databases">
        <title>Genome sequene of Rhodovulum sulfidophilum DSM 2351.</title>
        <authorList>
            <person name="Nagao N."/>
        </authorList>
    </citation>
    <scope>NUCLEOTIDE SEQUENCE [LARGE SCALE GENOMIC DNA]</scope>
    <source>
        <strain evidence="2 3">DSM 2351</strain>
    </source>
</reference>
<sequence>MPRLSKGARLYQRKDTGQGVIIEGTKQRRTGTTDRREAEAIFAGNIIDRGRPTGPSEPDQMMVADILDIYGRERAPSTADHERIANAIMPLLDFWGELPVSSITGGACGRYGADRRIYRGTPRERHAGLGTVRRELGCLAAALRYYTGEGYLTRAPEVKLPEKRAPRDRWLTRAEAARLLRAARSHPKSRHLTPFILVALYTGTRKEAILALRFAPHTAGGWIDTERGVLYRKAEDMRETKKRRPPVRMPQKLLAHARRWKRNRT</sequence>
<dbReference type="EMBL" id="AP014800">
    <property type="protein sequence ID" value="BAQ70873.1"/>
    <property type="molecule type" value="Genomic_DNA"/>
</dbReference>
<dbReference type="GO" id="GO:0006310">
    <property type="term" value="P:DNA recombination"/>
    <property type="evidence" value="ECO:0007669"/>
    <property type="project" value="UniProtKB-KW"/>
</dbReference>
<dbReference type="PATRIC" id="fig|35806.4.peg.3840"/>
<keyword evidence="1" id="KW-0233">DNA recombination</keyword>
<dbReference type="SUPFAM" id="SSF56349">
    <property type="entry name" value="DNA breaking-rejoining enzymes"/>
    <property type="match status" value="1"/>
</dbReference>
<dbReference type="KEGG" id="rsu:NHU_03747"/>
<evidence type="ECO:0000313" key="2">
    <source>
        <dbReference type="EMBL" id="BAQ70873.1"/>
    </source>
</evidence>
<dbReference type="InterPro" id="IPR013762">
    <property type="entry name" value="Integrase-like_cat_sf"/>
</dbReference>
<evidence type="ECO:0000256" key="1">
    <source>
        <dbReference type="ARBA" id="ARBA00023172"/>
    </source>
</evidence>
<dbReference type="Proteomes" id="UP000064912">
    <property type="component" value="Chromosome"/>
</dbReference>
<dbReference type="GO" id="GO:0015074">
    <property type="term" value="P:DNA integration"/>
    <property type="evidence" value="ECO:0007669"/>
    <property type="project" value="InterPro"/>
</dbReference>
<dbReference type="GO" id="GO:0003677">
    <property type="term" value="F:DNA binding"/>
    <property type="evidence" value="ECO:0007669"/>
    <property type="project" value="InterPro"/>
</dbReference>
<evidence type="ECO:0000313" key="3">
    <source>
        <dbReference type="Proteomes" id="UP000064912"/>
    </source>
</evidence>
<dbReference type="Gene3D" id="1.10.443.10">
    <property type="entry name" value="Intergrase catalytic core"/>
    <property type="match status" value="1"/>
</dbReference>
<accession>A0A0D6B6V7</accession>
<name>A0A0D6B6V7_RHOSU</name>
<gene>
    <name evidence="2" type="ORF">NHU_03747</name>
</gene>
<organism evidence="2 3">
    <name type="scientific">Rhodovulum sulfidophilum</name>
    <name type="common">Rhodobacter sulfidophilus</name>
    <dbReference type="NCBI Taxonomy" id="35806"/>
    <lineage>
        <taxon>Bacteria</taxon>
        <taxon>Pseudomonadati</taxon>
        <taxon>Pseudomonadota</taxon>
        <taxon>Alphaproteobacteria</taxon>
        <taxon>Rhodobacterales</taxon>
        <taxon>Paracoccaceae</taxon>
        <taxon>Rhodovulum</taxon>
    </lineage>
</organism>